<feature type="transmembrane region" description="Helical" evidence="7">
    <location>
        <begin position="159"/>
        <end position="178"/>
    </location>
</feature>
<keyword evidence="6" id="KW-0862">Zinc</keyword>
<feature type="binding site" evidence="6">
    <location>
        <position position="189"/>
    </location>
    <ligand>
        <name>Zn(2+)</name>
        <dbReference type="ChEBI" id="CHEBI:29105"/>
    </ligand>
</feature>
<feature type="transmembrane region" description="Helical" evidence="7">
    <location>
        <begin position="190"/>
        <end position="208"/>
    </location>
</feature>
<dbReference type="OrthoDB" id="9813689at2"/>
<dbReference type="NCBIfam" id="TIGR01065">
    <property type="entry name" value="hlyIII"/>
    <property type="match status" value="1"/>
</dbReference>
<dbReference type="GO" id="GO:0016020">
    <property type="term" value="C:membrane"/>
    <property type="evidence" value="ECO:0007669"/>
    <property type="project" value="InterPro"/>
</dbReference>
<evidence type="ECO:0000256" key="6">
    <source>
        <dbReference type="PIRSR" id="PIRSR604254-1"/>
    </source>
</evidence>
<dbReference type="PROSITE" id="PS51257">
    <property type="entry name" value="PROKAR_LIPOPROTEIN"/>
    <property type="match status" value="1"/>
</dbReference>
<evidence type="ECO:0000256" key="4">
    <source>
        <dbReference type="ARBA" id="ARBA00022989"/>
    </source>
</evidence>
<evidence type="ECO:0000256" key="5">
    <source>
        <dbReference type="ARBA" id="ARBA00023136"/>
    </source>
</evidence>
<feature type="transmembrane region" description="Helical" evidence="7">
    <location>
        <begin position="76"/>
        <end position="96"/>
    </location>
</feature>
<dbReference type="GO" id="GO:0046872">
    <property type="term" value="F:metal ion binding"/>
    <property type="evidence" value="ECO:0007669"/>
    <property type="project" value="UniProtKB-KW"/>
</dbReference>
<dbReference type="InterPro" id="IPR004254">
    <property type="entry name" value="AdipoR/HlyIII-related"/>
</dbReference>
<reference evidence="8 9" key="1">
    <citation type="journal article" date="2007" name="Int. J. Syst. Evol. Microbiol.">
        <title>Paenibacillus ginsengarvi sp. nov., isolated from soil from ginseng cultivation.</title>
        <authorList>
            <person name="Yoon M.H."/>
            <person name="Ten L.N."/>
            <person name="Im W.T."/>
        </authorList>
    </citation>
    <scope>NUCLEOTIDE SEQUENCE [LARGE SCALE GENOMIC DNA]</scope>
    <source>
        <strain evidence="8 9">KCTC 13059</strain>
    </source>
</reference>
<dbReference type="Proteomes" id="UP000282311">
    <property type="component" value="Unassembled WGS sequence"/>
</dbReference>
<comment type="subcellular location">
    <subcellularLocation>
        <location evidence="1">Endomembrane system</location>
        <topology evidence="1">Multi-pass membrane protein</topology>
    </subcellularLocation>
</comment>
<protein>
    <submittedName>
        <fullName evidence="8">Hemolysin D</fullName>
    </submittedName>
</protein>
<accession>A0A3B0CEW6</accession>
<comment type="caution">
    <text evidence="8">The sequence shown here is derived from an EMBL/GenBank/DDBJ whole genome shotgun (WGS) entry which is preliminary data.</text>
</comment>
<feature type="transmembrane region" description="Helical" evidence="7">
    <location>
        <begin position="12"/>
        <end position="33"/>
    </location>
</feature>
<dbReference type="Pfam" id="PF03006">
    <property type="entry name" value="HlyIII"/>
    <property type="match status" value="1"/>
</dbReference>
<evidence type="ECO:0000256" key="7">
    <source>
        <dbReference type="SAM" id="Phobius"/>
    </source>
</evidence>
<feature type="binding site" evidence="6">
    <location>
        <position position="185"/>
    </location>
    <ligand>
        <name>Zn(2+)</name>
        <dbReference type="ChEBI" id="CHEBI:29105"/>
    </ligand>
</feature>
<comment type="similarity">
    <text evidence="2">Belongs to the UPF0073 (Hly-III) family.</text>
</comment>
<keyword evidence="3 7" id="KW-0812">Transmembrane</keyword>
<gene>
    <name evidence="8" type="ORF">D7M11_14390</name>
</gene>
<feature type="transmembrane region" description="Helical" evidence="7">
    <location>
        <begin position="39"/>
        <end position="64"/>
    </location>
</feature>
<dbReference type="PANTHER" id="PTHR20855">
    <property type="entry name" value="ADIPOR/PROGESTIN RECEPTOR-RELATED"/>
    <property type="match status" value="1"/>
</dbReference>
<evidence type="ECO:0000256" key="2">
    <source>
        <dbReference type="ARBA" id="ARBA00008488"/>
    </source>
</evidence>
<evidence type="ECO:0000313" key="8">
    <source>
        <dbReference type="EMBL" id="RKN84193.1"/>
    </source>
</evidence>
<dbReference type="GO" id="GO:0140911">
    <property type="term" value="F:pore-forming activity"/>
    <property type="evidence" value="ECO:0007669"/>
    <property type="project" value="InterPro"/>
</dbReference>
<organism evidence="8 9">
    <name type="scientific">Paenibacillus ginsengarvi</name>
    <dbReference type="NCBI Taxonomy" id="400777"/>
    <lineage>
        <taxon>Bacteria</taxon>
        <taxon>Bacillati</taxon>
        <taxon>Bacillota</taxon>
        <taxon>Bacilli</taxon>
        <taxon>Bacillales</taxon>
        <taxon>Paenibacillaceae</taxon>
        <taxon>Paenibacillus</taxon>
    </lineage>
</organism>
<dbReference type="EMBL" id="RBAH01000009">
    <property type="protein sequence ID" value="RKN84193.1"/>
    <property type="molecule type" value="Genomic_DNA"/>
</dbReference>
<dbReference type="GO" id="GO:0012505">
    <property type="term" value="C:endomembrane system"/>
    <property type="evidence" value="ECO:0007669"/>
    <property type="project" value="UniProtKB-SubCell"/>
</dbReference>
<name>A0A3B0CEW6_9BACL</name>
<evidence type="ECO:0000256" key="3">
    <source>
        <dbReference type="ARBA" id="ARBA00022692"/>
    </source>
</evidence>
<dbReference type="RefSeq" id="WP_120747928.1">
    <property type="nucleotide sequence ID" value="NZ_RBAH01000009.1"/>
</dbReference>
<keyword evidence="6" id="KW-0479">Metal-binding</keyword>
<keyword evidence="4 7" id="KW-1133">Transmembrane helix</keyword>
<feature type="transmembrane region" description="Helical" evidence="7">
    <location>
        <begin position="128"/>
        <end position="147"/>
    </location>
</feature>
<keyword evidence="5 7" id="KW-0472">Membrane</keyword>
<dbReference type="InterPro" id="IPR005744">
    <property type="entry name" value="Hy-lIII"/>
</dbReference>
<feature type="binding site" evidence="6">
    <location>
        <position position="63"/>
    </location>
    <ligand>
        <name>Zn(2+)</name>
        <dbReference type="ChEBI" id="CHEBI:29105"/>
    </ligand>
</feature>
<sequence length="215" mass="23978">MRYSVREEIANAISHGVGALLSAAALAILVVFACLHGDVWHIVSFSIFGTTLVLLYTCSTLLHSFREGKVKDIFEILDYSAIYLLIAGTYTPFLLVTLRGPVGWSIFGIVWGLAIAGIVFKAYFASKFIMLSTLFYIVMGWLIVFAIKPLYEQLPWNGLLWLVGGGLFYTIGTVFFLWRKIPYHHAIWHTFVIGGSVCHFIAILFYVLPMPGVSG</sequence>
<keyword evidence="9" id="KW-1185">Reference proteome</keyword>
<evidence type="ECO:0000313" key="9">
    <source>
        <dbReference type="Proteomes" id="UP000282311"/>
    </source>
</evidence>
<dbReference type="AlphaFoldDB" id="A0A3B0CEW6"/>
<feature type="transmembrane region" description="Helical" evidence="7">
    <location>
        <begin position="102"/>
        <end position="121"/>
    </location>
</feature>
<dbReference type="PANTHER" id="PTHR20855:SF129">
    <property type="entry name" value="HEMOLYSIN-3 HOMOLOG"/>
    <property type="match status" value="1"/>
</dbReference>
<proteinExistence type="inferred from homology"/>
<evidence type="ECO:0000256" key="1">
    <source>
        <dbReference type="ARBA" id="ARBA00004127"/>
    </source>
</evidence>